<name>A0A7R9K333_TIMGE</name>
<evidence type="ECO:0000313" key="2">
    <source>
        <dbReference type="EMBL" id="CAD7598520.1"/>
    </source>
</evidence>
<dbReference type="AlphaFoldDB" id="A0A7R9K333"/>
<dbReference type="EMBL" id="OE842072">
    <property type="protein sequence ID" value="CAD7598520.1"/>
    <property type="molecule type" value="Genomic_DNA"/>
</dbReference>
<accession>A0A7R9K333</accession>
<sequence length="107" mass="11904">MHDNFRQVASLIVTNLLVSELTDSQGGDSVGILLGMDYDKLLGHADQTVRSKKGVSLYLWIVVWLAQRLWGRVNPDKMSVSMSSQDTSDDEVFLDPTPPRHATSNMV</sequence>
<protein>
    <submittedName>
        <fullName evidence="2">Uncharacterized protein</fullName>
    </submittedName>
</protein>
<gene>
    <name evidence="2" type="ORF">TGEB3V08_LOCUS7093</name>
</gene>
<evidence type="ECO:0000256" key="1">
    <source>
        <dbReference type="SAM" id="MobiDB-lite"/>
    </source>
</evidence>
<feature type="region of interest" description="Disordered" evidence="1">
    <location>
        <begin position="80"/>
        <end position="107"/>
    </location>
</feature>
<organism evidence="2">
    <name type="scientific">Timema genevievae</name>
    <name type="common">Walking stick</name>
    <dbReference type="NCBI Taxonomy" id="629358"/>
    <lineage>
        <taxon>Eukaryota</taxon>
        <taxon>Metazoa</taxon>
        <taxon>Ecdysozoa</taxon>
        <taxon>Arthropoda</taxon>
        <taxon>Hexapoda</taxon>
        <taxon>Insecta</taxon>
        <taxon>Pterygota</taxon>
        <taxon>Neoptera</taxon>
        <taxon>Polyneoptera</taxon>
        <taxon>Phasmatodea</taxon>
        <taxon>Timematodea</taxon>
        <taxon>Timematoidea</taxon>
        <taxon>Timematidae</taxon>
        <taxon>Timema</taxon>
    </lineage>
</organism>
<reference evidence="2" key="1">
    <citation type="submission" date="2020-11" db="EMBL/GenBank/DDBJ databases">
        <authorList>
            <person name="Tran Van P."/>
        </authorList>
    </citation>
    <scope>NUCLEOTIDE SEQUENCE</scope>
</reference>
<proteinExistence type="predicted"/>